<keyword evidence="2" id="KW-0472">Membrane</keyword>
<protein>
    <submittedName>
        <fullName evidence="3">Uncharacterized protein</fullName>
    </submittedName>
</protein>
<gene>
    <name evidence="3" type="ORF">ACOF00016_LOCUS11345</name>
    <name evidence="4" type="ORF">ACOF00016_LOCUS11346</name>
</gene>
<feature type="transmembrane region" description="Helical" evidence="2">
    <location>
        <begin position="41"/>
        <end position="64"/>
    </location>
</feature>
<feature type="region of interest" description="Disordered" evidence="1">
    <location>
        <begin position="68"/>
        <end position="95"/>
    </location>
</feature>
<keyword evidence="2" id="KW-1133">Transmembrane helix</keyword>
<evidence type="ECO:0000256" key="2">
    <source>
        <dbReference type="SAM" id="Phobius"/>
    </source>
</evidence>
<reference evidence="3" key="1">
    <citation type="submission" date="2021-01" db="EMBL/GenBank/DDBJ databases">
        <authorList>
            <person name="Corre E."/>
            <person name="Pelletier E."/>
            <person name="Niang G."/>
            <person name="Scheremetjew M."/>
            <person name="Finn R."/>
            <person name="Kale V."/>
            <person name="Holt S."/>
            <person name="Cochrane G."/>
            <person name="Meng A."/>
            <person name="Brown T."/>
            <person name="Cohen L."/>
        </authorList>
    </citation>
    <scope>NUCLEOTIDE SEQUENCE</scope>
    <source>
        <strain evidence="3">CCMP127</strain>
    </source>
</reference>
<evidence type="ECO:0000256" key="1">
    <source>
        <dbReference type="SAM" id="MobiDB-lite"/>
    </source>
</evidence>
<organism evidence="3">
    <name type="scientific">Amphora coffeiformis</name>
    <dbReference type="NCBI Taxonomy" id="265554"/>
    <lineage>
        <taxon>Eukaryota</taxon>
        <taxon>Sar</taxon>
        <taxon>Stramenopiles</taxon>
        <taxon>Ochrophyta</taxon>
        <taxon>Bacillariophyta</taxon>
        <taxon>Bacillariophyceae</taxon>
        <taxon>Bacillariophycidae</taxon>
        <taxon>Thalassiophysales</taxon>
        <taxon>Catenulaceae</taxon>
        <taxon>Amphora</taxon>
    </lineage>
</organism>
<proteinExistence type="predicted"/>
<sequence length="234" mass="25360">MNMTTTDAATVTTQADIETCRTTTSPPKVIETKPPRNNKNVWILLASIVASFVAGAVVTMVLVLPDKNKSSSSMKDTTTTTTTTEDVSPTTTTVVDPNSPPYWNIRYKDVDGDDEGTIAANQCIVDPNDAHCILSHAAAYEGTTQSYSNGDVFCNIQVLQDGYSLQMDLFDTVLHQDKLELHGFVYSGTGVRFSEYPVVARDTIIWNSDAGPETVPGLANHVHAGWRICLVPSS</sequence>
<accession>A0A6S8LHY9</accession>
<dbReference type="AlphaFoldDB" id="A0A6S8LHY9"/>
<evidence type="ECO:0000313" key="3">
    <source>
        <dbReference type="EMBL" id="CAE0414102.1"/>
    </source>
</evidence>
<dbReference type="EMBL" id="HBIM01014096">
    <property type="protein sequence ID" value="CAE0414103.1"/>
    <property type="molecule type" value="Transcribed_RNA"/>
</dbReference>
<feature type="compositionally biased region" description="Low complexity" evidence="1">
    <location>
        <begin position="70"/>
        <end position="95"/>
    </location>
</feature>
<keyword evidence="2" id="KW-0812">Transmembrane</keyword>
<dbReference type="EMBL" id="HBIM01014095">
    <property type="protein sequence ID" value="CAE0414102.1"/>
    <property type="molecule type" value="Transcribed_RNA"/>
</dbReference>
<evidence type="ECO:0000313" key="4">
    <source>
        <dbReference type="EMBL" id="CAE0414103.1"/>
    </source>
</evidence>
<name>A0A6S8LHY9_9STRA</name>